<gene>
    <name evidence="2" type="ORF">EV356DRAFT_577625</name>
</gene>
<evidence type="ECO:0000313" key="2">
    <source>
        <dbReference type="EMBL" id="KAF2233395.1"/>
    </source>
</evidence>
<dbReference type="GO" id="GO:0006406">
    <property type="term" value="P:mRNA export from nucleus"/>
    <property type="evidence" value="ECO:0007669"/>
    <property type="project" value="InterPro"/>
</dbReference>
<protein>
    <recommendedName>
        <fullName evidence="4">Transcription and mRNA export factor SUS1</fullName>
    </recommendedName>
</protein>
<accession>A0A6A6H5W7</accession>
<feature type="compositionally biased region" description="Basic and acidic residues" evidence="1">
    <location>
        <begin position="81"/>
        <end position="95"/>
    </location>
</feature>
<reference evidence="2" key="1">
    <citation type="journal article" date="2020" name="Stud. Mycol.">
        <title>101 Dothideomycetes genomes: a test case for predicting lifestyles and emergence of pathogens.</title>
        <authorList>
            <person name="Haridas S."/>
            <person name="Albert R."/>
            <person name="Binder M."/>
            <person name="Bloem J."/>
            <person name="Labutti K."/>
            <person name="Salamov A."/>
            <person name="Andreopoulos B."/>
            <person name="Baker S."/>
            <person name="Barry K."/>
            <person name="Bills G."/>
            <person name="Bluhm B."/>
            <person name="Cannon C."/>
            <person name="Castanera R."/>
            <person name="Culley D."/>
            <person name="Daum C."/>
            <person name="Ezra D."/>
            <person name="Gonzalez J."/>
            <person name="Henrissat B."/>
            <person name="Kuo A."/>
            <person name="Liang C."/>
            <person name="Lipzen A."/>
            <person name="Lutzoni F."/>
            <person name="Magnuson J."/>
            <person name="Mondo S."/>
            <person name="Nolan M."/>
            <person name="Ohm R."/>
            <person name="Pangilinan J."/>
            <person name="Park H.-J."/>
            <person name="Ramirez L."/>
            <person name="Alfaro M."/>
            <person name="Sun H."/>
            <person name="Tritt A."/>
            <person name="Yoshinaga Y."/>
            <person name="Zwiers L.-H."/>
            <person name="Turgeon B."/>
            <person name="Goodwin S."/>
            <person name="Spatafora J."/>
            <person name="Crous P."/>
            <person name="Grigoriev I."/>
        </authorList>
    </citation>
    <scope>NUCLEOTIDE SEQUENCE</scope>
    <source>
        <strain evidence="2">Tuck. ex Michener</strain>
    </source>
</reference>
<dbReference type="OrthoDB" id="5355007at2759"/>
<dbReference type="Pfam" id="PF10163">
    <property type="entry name" value="EnY2"/>
    <property type="match status" value="1"/>
</dbReference>
<evidence type="ECO:0000313" key="3">
    <source>
        <dbReference type="Proteomes" id="UP000800092"/>
    </source>
</evidence>
<dbReference type="Gene3D" id="1.10.246.140">
    <property type="match status" value="1"/>
</dbReference>
<feature type="region of interest" description="Disordered" evidence="1">
    <location>
        <begin position="1"/>
        <end position="20"/>
    </location>
</feature>
<evidence type="ECO:0000256" key="1">
    <source>
        <dbReference type="SAM" id="MobiDB-lite"/>
    </source>
</evidence>
<dbReference type="GO" id="GO:0005643">
    <property type="term" value="C:nuclear pore"/>
    <property type="evidence" value="ECO:0007669"/>
    <property type="project" value="InterPro"/>
</dbReference>
<feature type="region of interest" description="Disordered" evidence="1">
    <location>
        <begin position="81"/>
        <end position="126"/>
    </location>
</feature>
<dbReference type="AlphaFoldDB" id="A0A6A6H5W7"/>
<dbReference type="InterPro" id="IPR038212">
    <property type="entry name" value="TF_EnY2_sf"/>
</dbReference>
<dbReference type="InterPro" id="IPR018783">
    <property type="entry name" value="TF_ENY2"/>
</dbReference>
<evidence type="ECO:0008006" key="4">
    <source>
        <dbReference type="Google" id="ProtNLM"/>
    </source>
</evidence>
<dbReference type="GO" id="GO:0003713">
    <property type="term" value="F:transcription coactivator activity"/>
    <property type="evidence" value="ECO:0007669"/>
    <property type="project" value="InterPro"/>
</dbReference>
<dbReference type="Proteomes" id="UP000800092">
    <property type="component" value="Unassembled WGS sequence"/>
</dbReference>
<organism evidence="2 3">
    <name type="scientific">Viridothelium virens</name>
    <name type="common">Speckled blister lichen</name>
    <name type="synonym">Trypethelium virens</name>
    <dbReference type="NCBI Taxonomy" id="1048519"/>
    <lineage>
        <taxon>Eukaryota</taxon>
        <taxon>Fungi</taxon>
        <taxon>Dikarya</taxon>
        <taxon>Ascomycota</taxon>
        <taxon>Pezizomycotina</taxon>
        <taxon>Dothideomycetes</taxon>
        <taxon>Dothideomycetes incertae sedis</taxon>
        <taxon>Trypetheliales</taxon>
        <taxon>Trypetheliaceae</taxon>
        <taxon>Viridothelium</taxon>
    </lineage>
</organism>
<keyword evidence="3" id="KW-1185">Reference proteome</keyword>
<dbReference type="EMBL" id="ML991807">
    <property type="protein sequence ID" value="KAF2233395.1"/>
    <property type="molecule type" value="Genomic_DNA"/>
</dbReference>
<proteinExistence type="predicted"/>
<name>A0A6A6H5W7_VIRVR</name>
<sequence length="149" mass="16026">MSRSPSKLPISSSIHYSSSPSLQSDIASALTASRGVKRIESTLRHSLQSTGWTDNLRTYCLDLLRSGECSTYDELMTRIVKDSRPGGKGESDGKSADGTNGNAVNGETDRQIGGPRSVEEGGIQIPQTTVKEGLRVVRAELEQVCEIVD</sequence>
<dbReference type="GO" id="GO:0000124">
    <property type="term" value="C:SAGA complex"/>
    <property type="evidence" value="ECO:0007669"/>
    <property type="project" value="InterPro"/>
</dbReference>